<keyword evidence="22" id="KW-1185">Reference proteome</keyword>
<keyword evidence="9 16" id="KW-0106">Calcium</keyword>
<dbReference type="AlphaFoldDB" id="W1PL38"/>
<comment type="catalytic activity">
    <reaction evidence="1 19">
        <text>2 a phenolic donor + H2O2 = 2 a phenolic radical donor + 2 H2O</text>
        <dbReference type="Rhea" id="RHEA:56136"/>
        <dbReference type="ChEBI" id="CHEBI:15377"/>
        <dbReference type="ChEBI" id="CHEBI:16240"/>
        <dbReference type="ChEBI" id="CHEBI:139520"/>
        <dbReference type="ChEBI" id="CHEBI:139521"/>
        <dbReference type="EC" id="1.11.1.7"/>
    </reaction>
</comment>
<feature type="binding site" evidence="16">
    <location>
        <position position="200"/>
    </location>
    <ligand>
        <name>Ca(2+)</name>
        <dbReference type="ChEBI" id="CHEBI:29108"/>
        <label>2</label>
    </ligand>
</feature>
<feature type="binding site" evidence="16">
    <location>
        <position position="92"/>
    </location>
    <ligand>
        <name>Ca(2+)</name>
        <dbReference type="ChEBI" id="CHEBI:29108"/>
        <label>1</label>
    </ligand>
</feature>
<feature type="disulfide bond" evidence="18">
    <location>
        <begin position="76"/>
        <end position="81"/>
    </location>
</feature>
<dbReference type="CDD" id="cd00693">
    <property type="entry name" value="secretory_peroxidase"/>
    <property type="match status" value="1"/>
</dbReference>
<dbReference type="Proteomes" id="UP000017836">
    <property type="component" value="Unassembled WGS sequence"/>
</dbReference>
<feature type="active site" description="Proton acceptor" evidence="14">
    <location>
        <position position="74"/>
    </location>
</feature>
<feature type="binding site" description="axial binding residue" evidence="16">
    <location>
        <position position="199"/>
    </location>
    <ligand>
        <name>heme b</name>
        <dbReference type="ChEBI" id="CHEBI:60344"/>
    </ligand>
    <ligandPart>
        <name>Fe</name>
        <dbReference type="ChEBI" id="CHEBI:18248"/>
    </ligandPart>
</feature>
<dbReference type="EMBL" id="KI393323">
    <property type="protein sequence ID" value="ERN08489.1"/>
    <property type="molecule type" value="Genomic_DNA"/>
</dbReference>
<dbReference type="HOGENOM" id="CLU_010543_0_1_1"/>
<comment type="similarity">
    <text evidence="3">Belongs to the peroxidase family. Ascorbate peroxidase subfamily.</text>
</comment>
<dbReference type="Gramene" id="ERN08489">
    <property type="protein sequence ID" value="ERN08489"/>
    <property type="gene ID" value="AMTR_s00152p00049850"/>
</dbReference>
<feature type="binding site" evidence="16">
    <location>
        <position position="78"/>
    </location>
    <ligand>
        <name>Ca(2+)</name>
        <dbReference type="ChEBI" id="CHEBI:29108"/>
        <label>1</label>
    </ligand>
</feature>
<comment type="cofactor">
    <cofactor evidence="16 19">
        <name>heme b</name>
        <dbReference type="ChEBI" id="CHEBI:60344"/>
    </cofactor>
    <text evidence="16 19">Binds 1 heme b (iron(II)-protoporphyrin IX) group per subunit.</text>
</comment>
<comment type="similarity">
    <text evidence="19">Belongs to the peroxidase family. Classical plant (class III) peroxidase subfamily.</text>
</comment>
<feature type="site" description="Transition state stabilizer" evidence="17">
    <location>
        <position position="70"/>
    </location>
</feature>
<reference evidence="22" key="1">
    <citation type="journal article" date="2013" name="Science">
        <title>The Amborella genome and the evolution of flowering plants.</title>
        <authorList>
            <consortium name="Amborella Genome Project"/>
        </authorList>
    </citation>
    <scope>NUCLEOTIDE SEQUENCE [LARGE SCALE GENOMIC DNA]</scope>
</reference>
<dbReference type="PANTHER" id="PTHR31517:SF48">
    <property type="entry name" value="PEROXIDASE 16-RELATED"/>
    <property type="match status" value="1"/>
</dbReference>
<evidence type="ECO:0000256" key="15">
    <source>
        <dbReference type="PIRSR" id="PIRSR600823-2"/>
    </source>
</evidence>
<feature type="disulfide bond" evidence="18">
    <location>
        <begin position="126"/>
        <end position="321"/>
    </location>
</feature>
<evidence type="ECO:0000256" key="2">
    <source>
        <dbReference type="ARBA" id="ARBA00004613"/>
    </source>
</evidence>
<dbReference type="InterPro" id="IPR019793">
    <property type="entry name" value="Peroxidases_heam-ligand_BS"/>
</dbReference>
<dbReference type="STRING" id="13333.W1PL38"/>
<dbReference type="GO" id="GO:0140825">
    <property type="term" value="F:lactoperoxidase activity"/>
    <property type="evidence" value="ECO:0007669"/>
    <property type="project" value="UniProtKB-EC"/>
</dbReference>
<dbReference type="FunFam" id="1.10.520.10:FF:000009">
    <property type="entry name" value="Peroxidase"/>
    <property type="match status" value="1"/>
</dbReference>
<keyword evidence="19" id="KW-0964">Secreted</keyword>
<dbReference type="PROSITE" id="PS00435">
    <property type="entry name" value="PEROXIDASE_1"/>
    <property type="match status" value="1"/>
</dbReference>
<dbReference type="GO" id="GO:0006950">
    <property type="term" value="P:response to stress"/>
    <property type="evidence" value="ECO:0000318"/>
    <property type="project" value="GO_Central"/>
</dbReference>
<evidence type="ECO:0000256" key="6">
    <source>
        <dbReference type="ARBA" id="ARBA00022617"/>
    </source>
</evidence>
<evidence type="ECO:0000256" key="14">
    <source>
        <dbReference type="PIRSR" id="PIRSR600823-1"/>
    </source>
</evidence>
<dbReference type="EC" id="1.11.1.7" evidence="4 19"/>
<evidence type="ECO:0000313" key="21">
    <source>
        <dbReference type="EMBL" id="ERN08489.1"/>
    </source>
</evidence>
<dbReference type="PANTHER" id="PTHR31517">
    <property type="match status" value="1"/>
</dbReference>
<evidence type="ECO:0000256" key="5">
    <source>
        <dbReference type="ARBA" id="ARBA00022559"/>
    </source>
</evidence>
<keyword evidence="11 16" id="KW-0408">Iron</keyword>
<dbReference type="FunFam" id="1.10.420.10:FF:000006">
    <property type="entry name" value="Peroxidase"/>
    <property type="match status" value="1"/>
</dbReference>
<dbReference type="GO" id="GO:0004601">
    <property type="term" value="F:peroxidase activity"/>
    <property type="evidence" value="ECO:0000318"/>
    <property type="project" value="GO_Central"/>
</dbReference>
<dbReference type="Gene3D" id="1.10.420.10">
    <property type="entry name" value="Peroxidase, domain 2"/>
    <property type="match status" value="1"/>
</dbReference>
<feature type="binding site" evidence="16">
    <location>
        <position position="248"/>
    </location>
    <ligand>
        <name>Ca(2+)</name>
        <dbReference type="ChEBI" id="CHEBI:29108"/>
        <label>2</label>
    </ligand>
</feature>
<feature type="disulfide bond" evidence="18">
    <location>
        <begin position="43"/>
        <end position="120"/>
    </location>
</feature>
<keyword evidence="10 19" id="KW-0560">Oxidoreductase</keyword>
<dbReference type="InterPro" id="IPR033905">
    <property type="entry name" value="Secretory_peroxidase"/>
</dbReference>
<keyword evidence="5 19" id="KW-0575">Peroxidase</keyword>
<keyword evidence="8 19" id="KW-0732">Signal</keyword>
<dbReference type="PRINTS" id="PR00458">
    <property type="entry name" value="PEROXIDASE"/>
</dbReference>
<feature type="signal peptide" evidence="19">
    <location>
        <begin position="1"/>
        <end position="17"/>
    </location>
</feature>
<gene>
    <name evidence="21" type="ORF">AMTR_s00152p00049850</name>
</gene>
<evidence type="ECO:0000313" key="22">
    <source>
        <dbReference type="Proteomes" id="UP000017836"/>
    </source>
</evidence>
<feature type="binding site" evidence="15">
    <location>
        <position position="169"/>
    </location>
    <ligand>
        <name>substrate</name>
    </ligand>
</feature>
<feature type="chain" id="PRO_5005149680" description="Peroxidase" evidence="19">
    <location>
        <begin position="18"/>
        <end position="342"/>
    </location>
</feature>
<protein>
    <recommendedName>
        <fullName evidence="4 19">Peroxidase</fullName>
        <ecNumber evidence="4 19">1.11.1.7</ecNumber>
    </recommendedName>
</protein>
<evidence type="ECO:0000256" key="3">
    <source>
        <dbReference type="ARBA" id="ARBA00006873"/>
    </source>
</evidence>
<evidence type="ECO:0000256" key="17">
    <source>
        <dbReference type="PIRSR" id="PIRSR600823-4"/>
    </source>
</evidence>
<keyword evidence="7 16" id="KW-0479">Metal-binding</keyword>
<dbReference type="GO" id="GO:0020037">
    <property type="term" value="F:heme binding"/>
    <property type="evidence" value="ECO:0007669"/>
    <property type="project" value="UniProtKB-UniRule"/>
</dbReference>
<dbReference type="PRINTS" id="PR00461">
    <property type="entry name" value="PLPEROXIDASE"/>
</dbReference>
<dbReference type="GO" id="GO:0009505">
    <property type="term" value="C:plant-type cell wall"/>
    <property type="evidence" value="ECO:0000318"/>
    <property type="project" value="GO_Central"/>
</dbReference>
<feature type="binding site" evidence="16">
    <location>
        <position position="75"/>
    </location>
    <ligand>
        <name>Ca(2+)</name>
        <dbReference type="ChEBI" id="CHEBI:29108"/>
        <label>1</label>
    </ligand>
</feature>
<evidence type="ECO:0000256" key="10">
    <source>
        <dbReference type="ARBA" id="ARBA00023002"/>
    </source>
</evidence>
<evidence type="ECO:0000256" key="4">
    <source>
        <dbReference type="ARBA" id="ARBA00012313"/>
    </source>
</evidence>
<name>W1PL38_AMBTC</name>
<keyword evidence="12 18" id="KW-1015">Disulfide bond</keyword>
<dbReference type="KEGG" id="atr:18436611"/>
<dbReference type="GO" id="GO:0006979">
    <property type="term" value="P:response to oxidative stress"/>
    <property type="evidence" value="ECO:0007669"/>
    <property type="project" value="UniProtKB-UniRule"/>
</dbReference>
<evidence type="ECO:0000256" key="9">
    <source>
        <dbReference type="ARBA" id="ARBA00022837"/>
    </source>
</evidence>
<keyword evidence="19" id="KW-0376">Hydrogen peroxide</keyword>
<dbReference type="InterPro" id="IPR019794">
    <property type="entry name" value="Peroxidases_AS"/>
</dbReference>
<accession>W1PL38</accession>
<dbReference type="PROSITE" id="PS00436">
    <property type="entry name" value="PEROXIDASE_2"/>
    <property type="match status" value="1"/>
</dbReference>
<evidence type="ECO:0000256" key="7">
    <source>
        <dbReference type="ARBA" id="ARBA00022723"/>
    </source>
</evidence>
<feature type="binding site" evidence="16">
    <location>
        <position position="80"/>
    </location>
    <ligand>
        <name>Ca(2+)</name>
        <dbReference type="ChEBI" id="CHEBI:29108"/>
        <label>1</label>
    </ligand>
</feature>
<evidence type="ECO:0000256" key="8">
    <source>
        <dbReference type="ARBA" id="ARBA00022729"/>
    </source>
</evidence>
<feature type="binding site" evidence="16">
    <location>
        <position position="245"/>
    </location>
    <ligand>
        <name>Ca(2+)</name>
        <dbReference type="ChEBI" id="CHEBI:29108"/>
        <label>2</label>
    </ligand>
</feature>
<evidence type="ECO:0000256" key="19">
    <source>
        <dbReference type="RuleBase" id="RU362060"/>
    </source>
</evidence>
<keyword evidence="6 19" id="KW-0349">Heme</keyword>
<dbReference type="SUPFAM" id="SSF48113">
    <property type="entry name" value="Heme-dependent peroxidases"/>
    <property type="match status" value="1"/>
</dbReference>
<dbReference type="OMA" id="HLERECH"/>
<feature type="disulfide bond" evidence="18">
    <location>
        <begin position="206"/>
        <end position="233"/>
    </location>
</feature>
<evidence type="ECO:0000256" key="13">
    <source>
        <dbReference type="ARBA" id="ARBA00023180"/>
    </source>
</evidence>
<feature type="binding site" evidence="16">
    <location>
        <position position="253"/>
    </location>
    <ligand>
        <name>Ca(2+)</name>
        <dbReference type="ChEBI" id="CHEBI:29108"/>
        <label>2</label>
    </ligand>
</feature>
<evidence type="ECO:0000256" key="1">
    <source>
        <dbReference type="ARBA" id="ARBA00000189"/>
    </source>
</evidence>
<dbReference type="InterPro" id="IPR010255">
    <property type="entry name" value="Haem_peroxidase_sf"/>
</dbReference>
<comment type="function">
    <text evidence="19">Removal of H(2)O(2), oxidation of toxic reductants, biosynthesis and degradation of lignin, suberization, auxin catabolism, response to environmental stresses such as wounding, pathogen attack and oxidative stress.</text>
</comment>
<proteinExistence type="inferred from homology"/>
<evidence type="ECO:0000256" key="18">
    <source>
        <dbReference type="PIRSR" id="PIRSR600823-5"/>
    </source>
</evidence>
<dbReference type="GO" id="GO:0042744">
    <property type="term" value="P:hydrogen peroxide catabolic process"/>
    <property type="evidence" value="ECO:0007669"/>
    <property type="project" value="UniProtKB-KW"/>
</dbReference>
<dbReference type="Gene3D" id="1.10.520.10">
    <property type="match status" value="1"/>
</dbReference>
<dbReference type="InterPro" id="IPR000823">
    <property type="entry name" value="Peroxidase_pln"/>
</dbReference>
<comment type="subcellular location">
    <subcellularLocation>
        <location evidence="2 19">Secreted</location>
    </subcellularLocation>
</comment>
<dbReference type="eggNOG" id="ENOG502QT8W">
    <property type="taxonomic scope" value="Eukaryota"/>
</dbReference>
<keyword evidence="13" id="KW-0325">Glycoprotein</keyword>
<evidence type="ECO:0000256" key="11">
    <source>
        <dbReference type="ARBA" id="ARBA00023004"/>
    </source>
</evidence>
<feature type="binding site" evidence="16">
    <location>
        <position position="84"/>
    </location>
    <ligand>
        <name>Ca(2+)</name>
        <dbReference type="ChEBI" id="CHEBI:29108"/>
        <label>1</label>
    </ligand>
</feature>
<evidence type="ECO:0000256" key="12">
    <source>
        <dbReference type="ARBA" id="ARBA00023157"/>
    </source>
</evidence>
<organism evidence="21 22">
    <name type="scientific">Amborella trichopoda</name>
    <dbReference type="NCBI Taxonomy" id="13333"/>
    <lineage>
        <taxon>Eukaryota</taxon>
        <taxon>Viridiplantae</taxon>
        <taxon>Streptophyta</taxon>
        <taxon>Embryophyta</taxon>
        <taxon>Tracheophyta</taxon>
        <taxon>Spermatophyta</taxon>
        <taxon>Magnoliopsida</taxon>
        <taxon>Amborellales</taxon>
        <taxon>Amborellaceae</taxon>
        <taxon>Amborella</taxon>
    </lineage>
</organism>
<dbReference type="GO" id="GO:0005576">
    <property type="term" value="C:extracellular region"/>
    <property type="evidence" value="ECO:0007669"/>
    <property type="project" value="UniProtKB-SubCell"/>
</dbReference>
<dbReference type="OrthoDB" id="2113341at2759"/>
<evidence type="ECO:0000259" key="20">
    <source>
        <dbReference type="PROSITE" id="PS50873"/>
    </source>
</evidence>
<sequence length="342" mass="37392">MLLMKVVMVWLPLCGLGIVGQEKGNGAFPIAPGLSWTYYINACPALEPLVQEKIASILSQDVTLAPAILRLQFHDCFVLGCDASILLARSEEQDAAPNLTLRREAFQLISEIKSLVDAHCGVVVSCADILALAARDSVYQVGGPFYPVPLGRKDSLVAANTSTTLANIPSPNFTVPSLIAAFASKGLNAHDLVSLSGAHTIGVAHCSSFTNRLYPQLDPTLLPSYSTFLYAKCPSVNSTNTTAMDRYTPYWFDNKYYVELLNYEGLFTSDEDLYMNNTTRPLVESFSNQQALFFEEFAWGMVKMSQLHVLTGPSGEIRGNCSMNNPVLYINVPSKSSPNRVQ</sequence>
<feature type="binding site" evidence="16">
    <location>
        <position position="82"/>
    </location>
    <ligand>
        <name>Ca(2+)</name>
        <dbReference type="ChEBI" id="CHEBI:29108"/>
        <label>1</label>
    </ligand>
</feature>
<feature type="domain" description="Plant heme peroxidase family profile" evidence="20">
    <location>
        <begin position="33"/>
        <end position="325"/>
    </location>
</feature>
<dbReference type="Pfam" id="PF00141">
    <property type="entry name" value="peroxidase"/>
    <property type="match status" value="1"/>
</dbReference>
<dbReference type="InterPro" id="IPR002016">
    <property type="entry name" value="Haem_peroxidase"/>
</dbReference>
<dbReference type="PROSITE" id="PS50873">
    <property type="entry name" value="PEROXIDASE_4"/>
    <property type="match status" value="1"/>
</dbReference>
<comment type="cofactor">
    <cofactor evidence="16 19">
        <name>Ca(2+)</name>
        <dbReference type="ChEBI" id="CHEBI:29108"/>
    </cofactor>
    <text evidence="16 19">Binds 2 calcium ions per subunit.</text>
</comment>
<evidence type="ECO:0000256" key="16">
    <source>
        <dbReference type="PIRSR" id="PIRSR600823-3"/>
    </source>
</evidence>
<dbReference type="GO" id="GO:0046872">
    <property type="term" value="F:metal ion binding"/>
    <property type="evidence" value="ECO:0007669"/>
    <property type="project" value="UniProtKB-UniRule"/>
</dbReference>